<organism evidence="4 5">
    <name type="scientific">Microlunatus panaciterrae</name>
    <dbReference type="NCBI Taxonomy" id="400768"/>
    <lineage>
        <taxon>Bacteria</taxon>
        <taxon>Bacillati</taxon>
        <taxon>Actinomycetota</taxon>
        <taxon>Actinomycetes</taxon>
        <taxon>Propionibacteriales</taxon>
        <taxon>Propionibacteriaceae</taxon>
        <taxon>Microlunatus</taxon>
    </lineage>
</organism>
<proteinExistence type="predicted"/>
<keyword evidence="3" id="KW-0949">S-adenosyl-L-methionine</keyword>
<comment type="caution">
    <text evidence="4">The sequence shown here is derived from an EMBL/GenBank/DDBJ whole genome shotgun (WGS) entry which is preliminary data.</text>
</comment>
<dbReference type="PROSITE" id="PS51682">
    <property type="entry name" value="SAM_OMT_I"/>
    <property type="match status" value="1"/>
</dbReference>
<dbReference type="CDD" id="cd02440">
    <property type="entry name" value="AdoMet_MTases"/>
    <property type="match status" value="1"/>
</dbReference>
<keyword evidence="5" id="KW-1185">Reference proteome</keyword>
<evidence type="ECO:0000313" key="5">
    <source>
        <dbReference type="Proteomes" id="UP000704762"/>
    </source>
</evidence>
<dbReference type="SUPFAM" id="SSF53335">
    <property type="entry name" value="S-adenosyl-L-methionine-dependent methyltransferases"/>
    <property type="match status" value="1"/>
</dbReference>
<gene>
    <name evidence="4" type="ORF">JOE57_000850</name>
</gene>
<dbReference type="InterPro" id="IPR029063">
    <property type="entry name" value="SAM-dependent_MTases_sf"/>
</dbReference>
<evidence type="ECO:0000256" key="3">
    <source>
        <dbReference type="ARBA" id="ARBA00022691"/>
    </source>
</evidence>
<evidence type="ECO:0000256" key="1">
    <source>
        <dbReference type="ARBA" id="ARBA00022603"/>
    </source>
</evidence>
<dbReference type="Pfam" id="PF01596">
    <property type="entry name" value="Methyltransf_3"/>
    <property type="match status" value="1"/>
</dbReference>
<reference evidence="4 5" key="1">
    <citation type="submission" date="2021-01" db="EMBL/GenBank/DDBJ databases">
        <title>Sequencing the genomes of 1000 actinobacteria strains.</title>
        <authorList>
            <person name="Klenk H.-P."/>
        </authorList>
    </citation>
    <scope>NUCLEOTIDE SEQUENCE [LARGE SCALE GENOMIC DNA]</scope>
    <source>
        <strain evidence="4 5">DSM 18662</strain>
    </source>
</reference>
<keyword evidence="2" id="KW-0808">Transferase</keyword>
<dbReference type="RefSeq" id="WP_204916554.1">
    <property type="nucleotide sequence ID" value="NZ_BAAAQP010000011.1"/>
</dbReference>
<accession>A0ABS2RIY0</accession>
<evidence type="ECO:0000313" key="4">
    <source>
        <dbReference type="EMBL" id="MBM7797929.1"/>
    </source>
</evidence>
<dbReference type="PANTHER" id="PTHR10509:SF85">
    <property type="entry name" value="O-METHYLTRANSFERASE RV1220C-RELATED"/>
    <property type="match status" value="1"/>
</dbReference>
<evidence type="ECO:0000256" key="2">
    <source>
        <dbReference type="ARBA" id="ARBA00022679"/>
    </source>
</evidence>
<dbReference type="Gene3D" id="3.40.50.150">
    <property type="entry name" value="Vaccinia Virus protein VP39"/>
    <property type="match status" value="1"/>
</dbReference>
<sequence length="221" mass="23323">MNASAAGKTSTKSAPKAASWVFAEDFVPESDIAAKAREEAKPLGVAPVGRGTASTLTFLAKVIKARAVVEIGTGSGVSGLALFAGMNPDGVLTSVDIEPEHQQVARRAFTAAGIPSQRFRLIAGAALNVLPKLSDGAYDLVLIDADKLEYAEYVEQALRLLRHGGLMAIDNSFWHDRIADVNNNDDETITIREALEAIADNDDLISTLLPVGDGLLVAVKL</sequence>
<dbReference type="Proteomes" id="UP000704762">
    <property type="component" value="Unassembled WGS sequence"/>
</dbReference>
<name>A0ABS2RIY0_9ACTN</name>
<dbReference type="InterPro" id="IPR050362">
    <property type="entry name" value="Cation-dep_OMT"/>
</dbReference>
<dbReference type="EMBL" id="JAFBCF010000001">
    <property type="protein sequence ID" value="MBM7797929.1"/>
    <property type="molecule type" value="Genomic_DNA"/>
</dbReference>
<dbReference type="PANTHER" id="PTHR10509">
    <property type="entry name" value="O-METHYLTRANSFERASE-RELATED"/>
    <property type="match status" value="1"/>
</dbReference>
<keyword evidence="1" id="KW-0489">Methyltransferase</keyword>
<dbReference type="InterPro" id="IPR002935">
    <property type="entry name" value="SAM_O-MeTrfase"/>
</dbReference>
<protein>
    <submittedName>
        <fullName evidence="4">O-methyltransferase YrrM</fullName>
    </submittedName>
</protein>